<protein>
    <submittedName>
        <fullName evidence="2">Uncharacterized protein</fullName>
    </submittedName>
</protein>
<feature type="coiled-coil region" evidence="1">
    <location>
        <begin position="56"/>
        <end position="83"/>
    </location>
</feature>
<gene>
    <name evidence="2" type="ORF">ACFOHH_13800</name>
</gene>
<keyword evidence="1" id="KW-0175">Coiled coil</keyword>
<organism evidence="2 3">
    <name type="scientific">Shinella pollutisoli</name>
    <dbReference type="NCBI Taxonomy" id="2250594"/>
    <lineage>
        <taxon>Bacteria</taxon>
        <taxon>Pseudomonadati</taxon>
        <taxon>Pseudomonadota</taxon>
        <taxon>Alphaproteobacteria</taxon>
        <taxon>Hyphomicrobiales</taxon>
        <taxon>Rhizobiaceae</taxon>
        <taxon>Shinella</taxon>
    </lineage>
</organism>
<sequence length="90" mass="10078">MTDDLMPIGSPAWAEAMAASMRVAARIAEMSDDELAAFRERLRADPETRETIASDLADAHRNLADMLAVIEIAERRLEVVKQDERCRCDC</sequence>
<proteinExistence type="predicted"/>
<keyword evidence="3" id="KW-1185">Reference proteome</keyword>
<accession>A0ABV7DIK4</accession>
<reference evidence="3" key="1">
    <citation type="journal article" date="2019" name="Int. J. Syst. Evol. Microbiol.">
        <title>The Global Catalogue of Microorganisms (GCM) 10K type strain sequencing project: providing services to taxonomists for standard genome sequencing and annotation.</title>
        <authorList>
            <consortium name="The Broad Institute Genomics Platform"/>
            <consortium name="The Broad Institute Genome Sequencing Center for Infectious Disease"/>
            <person name="Wu L."/>
            <person name="Ma J."/>
        </authorList>
    </citation>
    <scope>NUCLEOTIDE SEQUENCE [LARGE SCALE GENOMIC DNA]</scope>
    <source>
        <strain evidence="3">KCTC 52677</strain>
    </source>
</reference>
<dbReference type="RefSeq" id="WP_380704344.1">
    <property type="nucleotide sequence ID" value="NZ_JBHRSP010000022.1"/>
</dbReference>
<comment type="caution">
    <text evidence="2">The sequence shown here is derived from an EMBL/GenBank/DDBJ whole genome shotgun (WGS) entry which is preliminary data.</text>
</comment>
<evidence type="ECO:0000313" key="2">
    <source>
        <dbReference type="EMBL" id="MFC3074180.1"/>
    </source>
</evidence>
<dbReference type="Proteomes" id="UP001595377">
    <property type="component" value="Unassembled WGS sequence"/>
</dbReference>
<dbReference type="EMBL" id="JBHRSP010000022">
    <property type="protein sequence ID" value="MFC3074180.1"/>
    <property type="molecule type" value="Genomic_DNA"/>
</dbReference>
<name>A0ABV7DIK4_9HYPH</name>
<evidence type="ECO:0000313" key="3">
    <source>
        <dbReference type="Proteomes" id="UP001595377"/>
    </source>
</evidence>
<evidence type="ECO:0000256" key="1">
    <source>
        <dbReference type="SAM" id="Coils"/>
    </source>
</evidence>